<sequence>MNKFVCVLLCTLLTVGCKDDKTNSDNQGPGPDPGPDPTPPAEEVIAEVDPLSWTSVDGLDRTIEPGVNYETPETRGEKTVGIFYFLWLGCHSYDTGLPTYTGGVQKPSATDVESPYDIQKLLNANPTDPALGPENIFHHWGEPYMGYYVSDDEWVIRKHAQMLSDAGVDVVLFDVTNGFTYLDVVKKVGDVYTAMRKEGSQTPQFAFVVHSGASETAHSVYRDIYLRGLYKDLWFQWDHKPLLLCNPDEVSSTVKGFFTIRHAWFLSNNSSADAWFGNGEDKWPWGSVYPQKVGTHNGVRECVSVMPATHPTSNIGRSYNVNTQVQPGPSALRSGEGIHFKAQFERAYTLDPQFLFFTGWNEWVAQRFISKSGGDYMLGKPLPAGGSYFVDQYNHEFSRDIEPLRGDYGDNYYYQMADFIRRFKGTKPSPTFTTTDTIRIDGQTDEWKPVQAAYADDKGDIAFRNHFGYGRMGQLVNTTGRNDIVQAKVANDGTYLYFYVKTASDITPYKDKNWMRLFINVIGSDKPNWEHFQYMINGEVTDETTTSLAVCRGNWNWETQQEISYRVEGSEMELAIPMASLGIKNVRDFKIDFKWIDNAVSKGDIQECLTDGDAAPNGRFRYRYQFKK</sequence>
<name>A0ABR7CIP4_9BACT</name>
<evidence type="ECO:0000313" key="2">
    <source>
        <dbReference type="EMBL" id="MBC5615504.1"/>
    </source>
</evidence>
<evidence type="ECO:0000313" key="3">
    <source>
        <dbReference type="Proteomes" id="UP000636891"/>
    </source>
</evidence>
<dbReference type="RefSeq" id="WP_118656500.1">
    <property type="nucleotide sequence ID" value="NZ_JACOOK010000001.1"/>
</dbReference>
<dbReference type="PROSITE" id="PS51257">
    <property type="entry name" value="PROKAR_LIPOPROTEIN"/>
    <property type="match status" value="1"/>
</dbReference>
<reference evidence="2 3" key="1">
    <citation type="submission" date="2020-08" db="EMBL/GenBank/DDBJ databases">
        <title>Genome public.</title>
        <authorList>
            <person name="Liu C."/>
            <person name="Sun Q."/>
        </authorList>
    </citation>
    <scope>NUCLEOTIDE SEQUENCE [LARGE SCALE GENOMIC DNA]</scope>
    <source>
        <strain evidence="2 3">New-7</strain>
    </source>
</reference>
<gene>
    <name evidence="2" type="ORF">H8S08_00525</name>
</gene>
<dbReference type="Proteomes" id="UP000636891">
    <property type="component" value="Unassembled WGS sequence"/>
</dbReference>
<proteinExistence type="predicted"/>
<dbReference type="Gene3D" id="2.60.40.1190">
    <property type="match status" value="1"/>
</dbReference>
<keyword evidence="3" id="KW-1185">Reference proteome</keyword>
<evidence type="ECO:0000256" key="1">
    <source>
        <dbReference type="SAM" id="MobiDB-lite"/>
    </source>
</evidence>
<accession>A0ABR7CIP4</accession>
<dbReference type="EMBL" id="JACOOK010000001">
    <property type="protein sequence ID" value="MBC5615504.1"/>
    <property type="molecule type" value="Genomic_DNA"/>
</dbReference>
<comment type="caution">
    <text evidence="2">The sequence shown here is derived from an EMBL/GenBank/DDBJ whole genome shotgun (WGS) entry which is preliminary data.</text>
</comment>
<protein>
    <submittedName>
        <fullName evidence="2">Uncharacterized protein</fullName>
    </submittedName>
</protein>
<organism evidence="2 3">
    <name type="scientific">Alistipes hominis</name>
    <dbReference type="NCBI Taxonomy" id="2763015"/>
    <lineage>
        <taxon>Bacteria</taxon>
        <taxon>Pseudomonadati</taxon>
        <taxon>Bacteroidota</taxon>
        <taxon>Bacteroidia</taxon>
        <taxon>Bacteroidales</taxon>
        <taxon>Rikenellaceae</taxon>
        <taxon>Alistipes</taxon>
    </lineage>
</organism>
<dbReference type="SUPFAM" id="SSF49344">
    <property type="entry name" value="CBD9-like"/>
    <property type="match status" value="1"/>
</dbReference>
<feature type="compositionally biased region" description="Pro residues" evidence="1">
    <location>
        <begin position="30"/>
        <end position="40"/>
    </location>
</feature>
<feature type="region of interest" description="Disordered" evidence="1">
    <location>
        <begin position="20"/>
        <end position="42"/>
    </location>
</feature>
<dbReference type="Gene3D" id="3.20.20.80">
    <property type="entry name" value="Glycosidases"/>
    <property type="match status" value="1"/>
</dbReference>